<evidence type="ECO:0000313" key="3">
    <source>
        <dbReference type="EMBL" id="MBD8046285.1"/>
    </source>
</evidence>
<accession>A0ABR8YPW0</accession>
<proteinExistence type="predicted"/>
<keyword evidence="4" id="KW-1185">Reference proteome</keyword>
<dbReference type="PANTHER" id="PTHR43777">
    <property type="entry name" value="MOLYBDENUM COFACTOR CYTIDYLYLTRANSFERASE"/>
    <property type="match status" value="1"/>
</dbReference>
<comment type="caution">
    <text evidence="3">The sequence shown here is derived from an EMBL/GenBank/DDBJ whole genome shotgun (WGS) entry which is preliminary data.</text>
</comment>
<organism evidence="3 4">
    <name type="scientific">Clostridium faecium</name>
    <dbReference type="NCBI Taxonomy" id="2762223"/>
    <lineage>
        <taxon>Bacteria</taxon>
        <taxon>Bacillati</taxon>
        <taxon>Bacillota</taxon>
        <taxon>Clostridia</taxon>
        <taxon>Eubacteriales</taxon>
        <taxon>Clostridiaceae</taxon>
        <taxon>Clostridium</taxon>
    </lineage>
</organism>
<dbReference type="Pfam" id="PF00126">
    <property type="entry name" value="HTH_1"/>
    <property type="match status" value="1"/>
</dbReference>
<evidence type="ECO:0000259" key="1">
    <source>
        <dbReference type="Pfam" id="PF00126"/>
    </source>
</evidence>
<dbReference type="SUPFAM" id="SSF46785">
    <property type="entry name" value="Winged helix' DNA-binding domain"/>
    <property type="match status" value="1"/>
</dbReference>
<name>A0ABR8YPW0_9CLOT</name>
<sequence length="311" mass="35025">MKGAIIVAAGMSSRMGEFKPMLPVGSITMIERIIHTMETAGVDYIVVITGNNAEQLENKLRHMGVVFLRNEDYANTEMFQSAKIGLEHLKDKCKKIIFTPADIPLFTAETVRVLLQSDAMVAVPTFKGRNGHPILLNSKVLDNILSYKGNGGLRGAIMNCGYDKTLINVEDKGILMDADTKEDYEETLKFHTNQLFRAQVKIKLAKELPFFDSSSASLMKQIQYTGSVRYACQNLNLSYSKSWNMIKAMEKELGFKVVNRQQGGLGGGYTTLTEKGAKLLKRYECLEKEISEFANEKFREYFLKDIIKETQ</sequence>
<dbReference type="CDD" id="cd04182">
    <property type="entry name" value="GT_2_like_f"/>
    <property type="match status" value="1"/>
</dbReference>
<protein>
    <submittedName>
        <fullName evidence="3">NTP transferase domain-containing protein</fullName>
    </submittedName>
</protein>
<dbReference type="InterPro" id="IPR000847">
    <property type="entry name" value="LysR_HTH_N"/>
</dbReference>
<dbReference type="InterPro" id="IPR025877">
    <property type="entry name" value="MobA-like_NTP_Trfase"/>
</dbReference>
<dbReference type="RefSeq" id="WP_191739258.1">
    <property type="nucleotide sequence ID" value="NZ_JACSQB010000036.1"/>
</dbReference>
<evidence type="ECO:0000313" key="4">
    <source>
        <dbReference type="Proteomes" id="UP000627166"/>
    </source>
</evidence>
<gene>
    <name evidence="3" type="ORF">H9637_04390</name>
</gene>
<evidence type="ECO:0000259" key="2">
    <source>
        <dbReference type="Pfam" id="PF12804"/>
    </source>
</evidence>
<dbReference type="EMBL" id="JACSQB010000036">
    <property type="protein sequence ID" value="MBD8046285.1"/>
    <property type="molecule type" value="Genomic_DNA"/>
</dbReference>
<reference evidence="3 4" key="1">
    <citation type="submission" date="2020-08" db="EMBL/GenBank/DDBJ databases">
        <title>A Genomic Blueprint of the Chicken Gut Microbiome.</title>
        <authorList>
            <person name="Gilroy R."/>
            <person name="Ravi A."/>
            <person name="Getino M."/>
            <person name="Pursley I."/>
            <person name="Horton D.L."/>
            <person name="Alikhan N.-F."/>
            <person name="Baker D."/>
            <person name="Gharbi K."/>
            <person name="Hall N."/>
            <person name="Watson M."/>
            <person name="Adriaenssens E.M."/>
            <person name="Foster-Nyarko E."/>
            <person name="Jarju S."/>
            <person name="Secka A."/>
            <person name="Antonio M."/>
            <person name="Oren A."/>
            <person name="Chaudhuri R."/>
            <person name="La Ragione R.M."/>
            <person name="Hildebrand F."/>
            <person name="Pallen M.J."/>
        </authorList>
    </citation>
    <scope>NUCLEOTIDE SEQUENCE [LARGE SCALE GENOMIC DNA]</scope>
    <source>
        <strain evidence="3 4">N37</strain>
    </source>
</reference>
<dbReference type="InterPro" id="IPR029044">
    <property type="entry name" value="Nucleotide-diphossugar_trans"/>
</dbReference>
<dbReference type="Pfam" id="PF12804">
    <property type="entry name" value="NTP_transf_3"/>
    <property type="match status" value="1"/>
</dbReference>
<dbReference type="Gene3D" id="1.10.10.10">
    <property type="entry name" value="Winged helix-like DNA-binding domain superfamily/Winged helix DNA-binding domain"/>
    <property type="match status" value="1"/>
</dbReference>
<dbReference type="InterPro" id="IPR036390">
    <property type="entry name" value="WH_DNA-bd_sf"/>
</dbReference>
<dbReference type="Gene3D" id="3.90.550.10">
    <property type="entry name" value="Spore Coat Polysaccharide Biosynthesis Protein SpsA, Chain A"/>
    <property type="match status" value="1"/>
</dbReference>
<dbReference type="Proteomes" id="UP000627166">
    <property type="component" value="Unassembled WGS sequence"/>
</dbReference>
<dbReference type="SUPFAM" id="SSF53448">
    <property type="entry name" value="Nucleotide-diphospho-sugar transferases"/>
    <property type="match status" value="1"/>
</dbReference>
<feature type="domain" description="HTH lysR-type" evidence="1">
    <location>
        <begin position="222"/>
        <end position="276"/>
    </location>
</feature>
<keyword evidence="3" id="KW-0808">Transferase</keyword>
<dbReference type="PANTHER" id="PTHR43777:SF1">
    <property type="entry name" value="MOLYBDENUM COFACTOR CYTIDYLYLTRANSFERASE"/>
    <property type="match status" value="1"/>
</dbReference>
<dbReference type="GO" id="GO:0016740">
    <property type="term" value="F:transferase activity"/>
    <property type="evidence" value="ECO:0007669"/>
    <property type="project" value="UniProtKB-KW"/>
</dbReference>
<feature type="domain" description="MobA-like NTP transferase" evidence="2">
    <location>
        <begin position="4"/>
        <end position="157"/>
    </location>
</feature>
<dbReference type="InterPro" id="IPR036388">
    <property type="entry name" value="WH-like_DNA-bd_sf"/>
</dbReference>